<dbReference type="Proteomes" id="UP001152888">
    <property type="component" value="Unassembled WGS sequence"/>
</dbReference>
<evidence type="ECO:0000256" key="1">
    <source>
        <dbReference type="SAM" id="MobiDB-lite"/>
    </source>
</evidence>
<feature type="compositionally biased region" description="Basic and acidic residues" evidence="1">
    <location>
        <begin position="246"/>
        <end position="261"/>
    </location>
</feature>
<feature type="compositionally biased region" description="Polar residues" evidence="1">
    <location>
        <begin position="503"/>
        <end position="522"/>
    </location>
</feature>
<feature type="region of interest" description="Disordered" evidence="1">
    <location>
        <begin position="612"/>
        <end position="642"/>
    </location>
</feature>
<evidence type="ECO:0000313" key="2">
    <source>
        <dbReference type="EMBL" id="CAH1993506.1"/>
    </source>
</evidence>
<feature type="compositionally biased region" description="Polar residues" evidence="1">
    <location>
        <begin position="674"/>
        <end position="686"/>
    </location>
</feature>
<feature type="compositionally biased region" description="Polar residues" evidence="1">
    <location>
        <begin position="621"/>
        <end position="642"/>
    </location>
</feature>
<accession>A0A9P0LDJ5</accession>
<feature type="region of interest" description="Disordered" evidence="1">
    <location>
        <begin position="495"/>
        <end position="522"/>
    </location>
</feature>
<protein>
    <submittedName>
        <fullName evidence="2">Uncharacterized protein</fullName>
    </submittedName>
</protein>
<organism evidence="2 3">
    <name type="scientific">Acanthoscelides obtectus</name>
    <name type="common">Bean weevil</name>
    <name type="synonym">Bruchus obtectus</name>
    <dbReference type="NCBI Taxonomy" id="200917"/>
    <lineage>
        <taxon>Eukaryota</taxon>
        <taxon>Metazoa</taxon>
        <taxon>Ecdysozoa</taxon>
        <taxon>Arthropoda</taxon>
        <taxon>Hexapoda</taxon>
        <taxon>Insecta</taxon>
        <taxon>Pterygota</taxon>
        <taxon>Neoptera</taxon>
        <taxon>Endopterygota</taxon>
        <taxon>Coleoptera</taxon>
        <taxon>Polyphaga</taxon>
        <taxon>Cucujiformia</taxon>
        <taxon>Chrysomeloidea</taxon>
        <taxon>Chrysomelidae</taxon>
        <taxon>Bruchinae</taxon>
        <taxon>Bruchini</taxon>
        <taxon>Acanthoscelides</taxon>
    </lineage>
</organism>
<feature type="region of interest" description="Disordered" evidence="1">
    <location>
        <begin position="229"/>
        <end position="264"/>
    </location>
</feature>
<gene>
    <name evidence="2" type="ORF">ACAOBT_LOCUS21549</name>
</gene>
<proteinExistence type="predicted"/>
<dbReference type="EMBL" id="CAKOFQ010007174">
    <property type="protein sequence ID" value="CAH1993506.1"/>
    <property type="molecule type" value="Genomic_DNA"/>
</dbReference>
<feature type="compositionally biased region" description="Polar residues" evidence="1">
    <location>
        <begin position="167"/>
        <end position="201"/>
    </location>
</feature>
<name>A0A9P0LDJ5_ACAOB</name>
<keyword evidence="3" id="KW-1185">Reference proteome</keyword>
<sequence>MSQEQPESSPNFQTCDETEAWCNMISCIYNFLTSSTNLAAILEANYITSIKEPQVKQQLCLLPPPNPEEFHLSNFPWFLDILLEMHPENHAATINAYYMTEEINPTVFSYSSQHDSIAEPNRLFPNTIGDCNELARTLESMYLMEQNFLQSYFQVQDSYETRFVLSSQPPSNYNIQYEQGSADQSEPNQELDNDNTQSPINQEPEVTPASQQDGIIGLKEPVELVGSISHKLPIRPNGSPSIDVSSRPDEECNSREDKDNASEETIDEYTESDAMDLPGSKYESLVEIPNEDNKTKSHLEEQISAVNHQNNDLLKTFSDINDMKSEEIQTLVNKRYNCTLKALITRSAEQQMPWEDVIPKSLEIHRRSLENNEAEDEPLLINHIEEPVEVREQQEHEAACSNLITKESNTNTVKAPGKDLKVNIDAINKTRKTVQGRLSQKQGKVKLVNVQLNMDNKESNENLKELSKNTGPKLKKRNPILMKKPVTPAVKDTKATTLPVKNASPSTSKNVSQKPTETQQAVKVTEPKRVIPKRYASVESAVKRFIQDGTKPALKPKDKPINRKPVHPNEVKALQNTLDKAKAKAQLALAQKNSRRPVSFPKQVLAQEVPKVPISAPPSGPQANLKSRSIVVSRTSKTQPRNTLKLPESQYVQNVPKPGLSLNASMRTLRRSPVGNSANLKATSEVMSRLKSKTETVIQSKTQKKDVKGQEITGVKRVVSSKIQPAARK</sequence>
<dbReference type="AlphaFoldDB" id="A0A9P0LDJ5"/>
<dbReference type="OrthoDB" id="6768706at2759"/>
<feature type="region of interest" description="Disordered" evidence="1">
    <location>
        <begin position="167"/>
        <end position="213"/>
    </location>
</feature>
<evidence type="ECO:0000313" key="3">
    <source>
        <dbReference type="Proteomes" id="UP001152888"/>
    </source>
</evidence>
<reference evidence="2" key="1">
    <citation type="submission" date="2022-03" db="EMBL/GenBank/DDBJ databases">
        <authorList>
            <person name="Sayadi A."/>
        </authorList>
    </citation>
    <scope>NUCLEOTIDE SEQUENCE</scope>
</reference>
<comment type="caution">
    <text evidence="2">The sequence shown here is derived from an EMBL/GenBank/DDBJ whole genome shotgun (WGS) entry which is preliminary data.</text>
</comment>
<feature type="region of interest" description="Disordered" evidence="1">
    <location>
        <begin position="674"/>
        <end position="709"/>
    </location>
</feature>